<reference evidence="5" key="1">
    <citation type="submission" date="2016-02" db="EMBL/GenBank/DDBJ databases">
        <authorList>
            <person name="Mitreva M."/>
            <person name="Pepin K.H."/>
            <person name="Mihindukulasuriya K.A."/>
            <person name="Fulton R."/>
            <person name="Fronick C."/>
            <person name="O'Laughlin M."/>
            <person name="Miner T."/>
            <person name="Herter B."/>
            <person name="Rosa B.A."/>
            <person name="Cordes M."/>
            <person name="Tomlinson C."/>
            <person name="Wollam A."/>
            <person name="Palsikar V.B."/>
            <person name="Mardis E.R."/>
            <person name="Wilson R.K."/>
        </authorList>
    </citation>
    <scope>NUCLEOTIDE SEQUENCE [LARGE SCALE GENOMIC DNA]</scope>
    <source>
        <strain evidence="5">DSM 22607</strain>
    </source>
</reference>
<dbReference type="Gene3D" id="2.60.40.10">
    <property type="entry name" value="Immunoglobulins"/>
    <property type="match status" value="1"/>
</dbReference>
<organism evidence="4 5">
    <name type="scientific">Christensenella minuta</name>
    <dbReference type="NCBI Taxonomy" id="626937"/>
    <lineage>
        <taxon>Bacteria</taxon>
        <taxon>Bacillati</taxon>
        <taxon>Bacillota</taxon>
        <taxon>Clostridia</taxon>
        <taxon>Christensenellales</taxon>
        <taxon>Christensenellaceae</taxon>
        <taxon>Christensenella</taxon>
    </lineage>
</organism>
<feature type="domain" description="Fibronectin type III-like" evidence="3">
    <location>
        <begin position="651"/>
        <end position="721"/>
    </location>
</feature>
<sequence>MAYMKKTYLTSYEEALGLGDEQMKALKARVKQEKAEHPPRHIDSEWGRFEGLHGLSEEQVDDLAKKVLAGMTLEQKVNQMSGDESLDSIALSITREYNKTPYYGGEDPELGLPAVKFSDGPTGVVMYHSTAFPVPVGRAASFDRELEYKIGNAIGTEIRAQGGNYYGGVCINLVRHPAWGRAQESFGEDPHLLGAMGEALMNGVQNHVMACIKHFAANSIENTRFEVDVDMDERSLREIYLPHFERCVKAGAASVMSAYNYFRGEPCGHSAYLQRKILKEEWGFDGFILSDFVFCVRNTEDSVNGGMDIEMPSTIHWGTKLVDAVRNGSVREDVIDDAVLRLLRQKIRFAQVNAGTKPEPGKVVCREHIDLARRAAQESFVLLKNDAVLPLEDKKGQKILIAGKLAEKVNIGDGKGSSAVRPPYAVTPLEGIYRRAGEAAIFYDDGADLKRTAGKAKDADAVVIIAGLTCADEGEYMETFSGGADGIVGGDRSNLRLHEDDLRLIEACAQNNRAVTVCVMGGSSIIMDPWCEDVQGIVMLWYPGMEGGNALADVLFGDVSPSGKLPVSIPRDESQLPFFEVNAVKAQYDYYHGYFLADKEGYDMRYPFGFGLSYTEFELKNLRVSAKAAGEADTVKVLVDVTNTGKRAGTEIVQLYTGYCNPSAERHLKDLRGFERVSLEPGQTKTVSIPLAVRNLAYYDDAKGEWAVDPISYRIIVGNSSADAHALETTLEVR</sequence>
<dbReference type="InterPro" id="IPR050288">
    <property type="entry name" value="Cellulose_deg_GH3"/>
</dbReference>
<evidence type="ECO:0000313" key="4">
    <source>
        <dbReference type="EMBL" id="KXK66102.1"/>
    </source>
</evidence>
<dbReference type="InterPro" id="IPR036881">
    <property type="entry name" value="Glyco_hydro_3_C_sf"/>
</dbReference>
<evidence type="ECO:0000256" key="1">
    <source>
        <dbReference type="ARBA" id="ARBA00005336"/>
    </source>
</evidence>
<dbReference type="Proteomes" id="UP000070366">
    <property type="component" value="Unassembled WGS sequence"/>
</dbReference>
<dbReference type="PRINTS" id="PR00133">
    <property type="entry name" value="GLHYDRLASE3"/>
</dbReference>
<dbReference type="GO" id="GO:0009251">
    <property type="term" value="P:glucan catabolic process"/>
    <property type="evidence" value="ECO:0007669"/>
    <property type="project" value="TreeGrafter"/>
</dbReference>
<keyword evidence="2 4" id="KW-0378">Hydrolase</keyword>
<proteinExistence type="inferred from homology"/>
<dbReference type="Gene3D" id="3.20.20.300">
    <property type="entry name" value="Glycoside hydrolase, family 3, N-terminal domain"/>
    <property type="match status" value="1"/>
</dbReference>
<gene>
    <name evidence="4" type="ORF">HMPREF3293_00838</name>
</gene>
<dbReference type="PANTHER" id="PTHR42715">
    <property type="entry name" value="BETA-GLUCOSIDASE"/>
    <property type="match status" value="1"/>
</dbReference>
<dbReference type="Pfam" id="PF14310">
    <property type="entry name" value="Fn3-like"/>
    <property type="match status" value="1"/>
</dbReference>
<dbReference type="Gene3D" id="3.40.50.1700">
    <property type="entry name" value="Glycoside hydrolase family 3 C-terminal domain"/>
    <property type="match status" value="1"/>
</dbReference>
<accession>A0A136Q639</accession>
<dbReference type="SUPFAM" id="SSF52279">
    <property type="entry name" value="Beta-D-glucan exohydrolase, C-terminal domain"/>
    <property type="match status" value="1"/>
</dbReference>
<dbReference type="RefSeq" id="WP_242861995.1">
    <property type="nucleotide sequence ID" value="NZ_CP149433.1"/>
</dbReference>
<dbReference type="PANTHER" id="PTHR42715:SF3">
    <property type="entry name" value="BETA-GLUCOSIDASE B-RELATED"/>
    <property type="match status" value="1"/>
</dbReference>
<dbReference type="Pfam" id="PF00933">
    <property type="entry name" value="Glyco_hydro_3"/>
    <property type="match status" value="1"/>
</dbReference>
<dbReference type="GO" id="GO:0008422">
    <property type="term" value="F:beta-glucosidase activity"/>
    <property type="evidence" value="ECO:0007669"/>
    <property type="project" value="TreeGrafter"/>
</dbReference>
<comment type="caution">
    <text evidence="4">The sequence shown here is derived from an EMBL/GenBank/DDBJ whole genome shotgun (WGS) entry which is preliminary data.</text>
</comment>
<dbReference type="Pfam" id="PF01915">
    <property type="entry name" value="Glyco_hydro_3_C"/>
    <property type="match status" value="1"/>
</dbReference>
<dbReference type="EMBL" id="LSZW01000047">
    <property type="protein sequence ID" value="KXK66102.1"/>
    <property type="molecule type" value="Genomic_DNA"/>
</dbReference>
<evidence type="ECO:0000256" key="2">
    <source>
        <dbReference type="ARBA" id="ARBA00022801"/>
    </source>
</evidence>
<dbReference type="InterPro" id="IPR001764">
    <property type="entry name" value="Glyco_hydro_3_N"/>
</dbReference>
<dbReference type="AlphaFoldDB" id="A0A136Q639"/>
<name>A0A136Q639_9FIRM</name>
<dbReference type="InterPro" id="IPR017853">
    <property type="entry name" value="GH"/>
</dbReference>
<dbReference type="InterPro" id="IPR026891">
    <property type="entry name" value="Fn3-like"/>
</dbReference>
<keyword evidence="5" id="KW-1185">Reference proteome</keyword>
<evidence type="ECO:0000313" key="5">
    <source>
        <dbReference type="Proteomes" id="UP000070366"/>
    </source>
</evidence>
<evidence type="ECO:0000259" key="3">
    <source>
        <dbReference type="SMART" id="SM01217"/>
    </source>
</evidence>
<dbReference type="SUPFAM" id="SSF51445">
    <property type="entry name" value="(Trans)glycosidases"/>
    <property type="match status" value="1"/>
</dbReference>
<dbReference type="InterPro" id="IPR036962">
    <property type="entry name" value="Glyco_hydro_3_N_sf"/>
</dbReference>
<dbReference type="SMART" id="SM01217">
    <property type="entry name" value="Fn3_like"/>
    <property type="match status" value="1"/>
</dbReference>
<dbReference type="InterPro" id="IPR013783">
    <property type="entry name" value="Ig-like_fold"/>
</dbReference>
<comment type="similarity">
    <text evidence="1">Belongs to the glycosyl hydrolase 3 family.</text>
</comment>
<protein>
    <submittedName>
        <fullName evidence="4">Glycosyl hydrolase family 3 protein</fullName>
    </submittedName>
</protein>
<dbReference type="InterPro" id="IPR002772">
    <property type="entry name" value="Glyco_hydro_3_C"/>
</dbReference>
<dbReference type="FunFam" id="2.60.40.10:FF:000495">
    <property type="entry name" value="Periplasmic beta-glucosidase"/>
    <property type="match status" value="1"/>
</dbReference>
<dbReference type="PATRIC" id="fig|626937.4.peg.822"/>
<dbReference type="STRING" id="626937.HMPREF3293_00838"/>